<gene>
    <name evidence="4" type="ORF">PPERSA_01865</name>
</gene>
<dbReference type="InterPro" id="IPR055247">
    <property type="entry name" value="InsJ-like_HTH"/>
</dbReference>
<dbReference type="InterPro" id="IPR036322">
    <property type="entry name" value="WD40_repeat_dom_sf"/>
</dbReference>
<sequence length="655" mass="78072">MNELTNLENIIKYQKQEILKLTSEKTFTLNQEEKISNKNNLKQNGLSHEQHQKQNQISDEEIYSQNDLKVQNIDKQQLKKQNNQSENESDSILKNQTVLKKKRKFNAHINQLNSNSDDIQNYNSSDNNQEDENNDDNNNEANISDQQENSSSYDEQSYDFKIKVLKEALKNYNLKKTAEKYNISQFKLRTWRKNFENDNPEIKNLSLQFTEYWEQKKNQYNDDEKKRIVKLSCYAGFKTKVANEFGVNLQTIKRWQERFGMLEFTIDETEQQDLEIEKNTLDPFFQRKENNIFDPTKNKTIEVVKTRKNSDEDSESVQKQYSLQKEELTKKQKIEKMNTKEQERFLEMRQIAQEIKEEADIEGELCTCMHVYYFNQFEEQRYQSYYNYCIFAAFRNQILCFFRRKPNQQIKNYQESDQFFLYSNFRTDKEEITAIKVVNNQLVVSSYRSIEIWDWQKKTLEGQKKYNFDILDFEIIKKHWVSLILVQKNNNYLEALNYKTLETQFTLNLKVQDLLTDEFNKQLTSICLLDEKNPNHEKLKIAIGIQNQLILFQLGGELLGTLKIGEKKNWIKHIKRFSSSVFVITTAYNEIMTINSKKPEIIKKKTLQFEPIDLKVQHTKQEQIILIAKSDGILIKQKPTLETLKEINFSNGKML</sequence>
<comment type="caution">
    <text evidence="4">The sequence shown here is derived from an EMBL/GenBank/DDBJ whole genome shotgun (WGS) entry which is preliminary data.</text>
</comment>
<evidence type="ECO:0000259" key="3">
    <source>
        <dbReference type="Pfam" id="PF13518"/>
    </source>
</evidence>
<feature type="region of interest" description="Disordered" evidence="2">
    <location>
        <begin position="38"/>
        <end position="57"/>
    </location>
</feature>
<dbReference type="AlphaFoldDB" id="A0A0V0R249"/>
<dbReference type="EMBL" id="LDAU01000061">
    <property type="protein sequence ID" value="KRX08612.1"/>
    <property type="molecule type" value="Genomic_DNA"/>
</dbReference>
<dbReference type="SUPFAM" id="SSF50978">
    <property type="entry name" value="WD40 repeat-like"/>
    <property type="match status" value="1"/>
</dbReference>
<name>A0A0V0R249_PSEPJ</name>
<keyword evidence="5" id="KW-1185">Reference proteome</keyword>
<proteinExistence type="predicted"/>
<evidence type="ECO:0000256" key="2">
    <source>
        <dbReference type="SAM" id="MobiDB-lite"/>
    </source>
</evidence>
<keyword evidence="1" id="KW-0175">Coiled coil</keyword>
<feature type="compositionally biased region" description="Polar residues" evidence="2">
    <location>
        <begin position="146"/>
        <end position="155"/>
    </location>
</feature>
<evidence type="ECO:0000313" key="5">
    <source>
        <dbReference type="Proteomes" id="UP000054937"/>
    </source>
</evidence>
<accession>A0A0V0R249</accession>
<feature type="domain" description="Insertion element IS150 protein InsJ-like helix-turn-helix" evidence="3">
    <location>
        <begin position="160"/>
        <end position="198"/>
    </location>
</feature>
<dbReference type="InParanoid" id="A0A0V0R249"/>
<evidence type="ECO:0000313" key="4">
    <source>
        <dbReference type="EMBL" id="KRX08612.1"/>
    </source>
</evidence>
<feature type="compositionally biased region" description="Acidic residues" evidence="2">
    <location>
        <begin position="128"/>
        <end position="138"/>
    </location>
</feature>
<feature type="region of interest" description="Disordered" evidence="2">
    <location>
        <begin position="110"/>
        <end position="155"/>
    </location>
</feature>
<evidence type="ECO:0000256" key="1">
    <source>
        <dbReference type="SAM" id="Coils"/>
    </source>
</evidence>
<organism evidence="4 5">
    <name type="scientific">Pseudocohnilembus persalinus</name>
    <name type="common">Ciliate</name>
    <dbReference type="NCBI Taxonomy" id="266149"/>
    <lineage>
        <taxon>Eukaryota</taxon>
        <taxon>Sar</taxon>
        <taxon>Alveolata</taxon>
        <taxon>Ciliophora</taxon>
        <taxon>Intramacronucleata</taxon>
        <taxon>Oligohymenophorea</taxon>
        <taxon>Scuticociliatia</taxon>
        <taxon>Philasterida</taxon>
        <taxon>Pseudocohnilembidae</taxon>
        <taxon>Pseudocohnilembus</taxon>
    </lineage>
</organism>
<feature type="compositionally biased region" description="Polar residues" evidence="2">
    <location>
        <begin position="110"/>
        <end position="120"/>
    </location>
</feature>
<protein>
    <submittedName>
        <fullName evidence="4">WD40-repeat-containing domain</fullName>
    </submittedName>
</protein>
<dbReference type="Proteomes" id="UP000054937">
    <property type="component" value="Unassembled WGS sequence"/>
</dbReference>
<dbReference type="Pfam" id="PF13518">
    <property type="entry name" value="HTH_28"/>
    <property type="match status" value="1"/>
</dbReference>
<reference evidence="4 5" key="1">
    <citation type="journal article" date="2015" name="Sci. Rep.">
        <title>Genome of the facultative scuticociliatosis pathogen Pseudocohnilembus persalinus provides insight into its virulence through horizontal gene transfer.</title>
        <authorList>
            <person name="Xiong J."/>
            <person name="Wang G."/>
            <person name="Cheng J."/>
            <person name="Tian M."/>
            <person name="Pan X."/>
            <person name="Warren A."/>
            <person name="Jiang C."/>
            <person name="Yuan D."/>
            <person name="Miao W."/>
        </authorList>
    </citation>
    <scope>NUCLEOTIDE SEQUENCE [LARGE SCALE GENOMIC DNA]</scope>
    <source>
        <strain evidence="4">36N120E</strain>
    </source>
</reference>
<feature type="coiled-coil region" evidence="1">
    <location>
        <begin position="68"/>
        <end position="95"/>
    </location>
</feature>